<evidence type="ECO:0000313" key="1">
    <source>
        <dbReference type="EnsemblMetazoa" id="GPPI019668-PA"/>
    </source>
</evidence>
<proteinExistence type="predicted"/>
<dbReference type="Proteomes" id="UP000092460">
    <property type="component" value="Unassembled WGS sequence"/>
</dbReference>
<dbReference type="VEuPathDB" id="VectorBase:GPPI019668"/>
<accession>A0A1B0B5M7</accession>
<keyword evidence="2" id="KW-1185">Reference proteome</keyword>
<protein>
    <submittedName>
        <fullName evidence="1">Uncharacterized protein</fullName>
    </submittedName>
</protein>
<dbReference type="EnsemblMetazoa" id="GPPI019668-RA">
    <property type="protein sequence ID" value="GPPI019668-PA"/>
    <property type="gene ID" value="GPPI019668"/>
</dbReference>
<dbReference type="EMBL" id="JXJN01008779">
    <property type="status" value="NOT_ANNOTATED_CDS"/>
    <property type="molecule type" value="Genomic_DNA"/>
</dbReference>
<reference evidence="1" key="2">
    <citation type="submission" date="2020-05" db="UniProtKB">
        <authorList>
            <consortium name="EnsemblMetazoa"/>
        </authorList>
    </citation>
    <scope>IDENTIFICATION</scope>
    <source>
        <strain evidence="1">IAEA</strain>
    </source>
</reference>
<organism evidence="1 2">
    <name type="scientific">Glossina palpalis gambiensis</name>
    <dbReference type="NCBI Taxonomy" id="67801"/>
    <lineage>
        <taxon>Eukaryota</taxon>
        <taxon>Metazoa</taxon>
        <taxon>Ecdysozoa</taxon>
        <taxon>Arthropoda</taxon>
        <taxon>Hexapoda</taxon>
        <taxon>Insecta</taxon>
        <taxon>Pterygota</taxon>
        <taxon>Neoptera</taxon>
        <taxon>Endopterygota</taxon>
        <taxon>Diptera</taxon>
        <taxon>Brachycera</taxon>
        <taxon>Muscomorpha</taxon>
        <taxon>Hippoboscoidea</taxon>
        <taxon>Glossinidae</taxon>
        <taxon>Glossina</taxon>
    </lineage>
</organism>
<reference evidence="2" key="1">
    <citation type="submission" date="2015-01" db="EMBL/GenBank/DDBJ databases">
        <authorList>
            <person name="Aksoy S."/>
            <person name="Warren W."/>
            <person name="Wilson R.K."/>
        </authorList>
    </citation>
    <scope>NUCLEOTIDE SEQUENCE [LARGE SCALE GENOMIC DNA]</scope>
    <source>
        <strain evidence="2">IAEA</strain>
    </source>
</reference>
<evidence type="ECO:0000313" key="2">
    <source>
        <dbReference type="Proteomes" id="UP000092460"/>
    </source>
</evidence>
<sequence>MKIDFEGINKSDVDELLTADKYEMLNEELIDVDMQCANEKDIPVEMQQNLTSQNLSKAMDLVDEIRKIFYANGNNPILTAKCKFI</sequence>
<name>A0A1B0B5M7_9MUSC</name>
<dbReference type="AlphaFoldDB" id="A0A1B0B5M7"/>